<organism evidence="2 3">
    <name type="scientific">Pseudonocardia adelaidensis</name>
    <dbReference type="NCBI Taxonomy" id="648754"/>
    <lineage>
        <taxon>Bacteria</taxon>
        <taxon>Bacillati</taxon>
        <taxon>Actinomycetota</taxon>
        <taxon>Actinomycetes</taxon>
        <taxon>Pseudonocardiales</taxon>
        <taxon>Pseudonocardiaceae</taxon>
        <taxon>Pseudonocardia</taxon>
    </lineage>
</organism>
<keyword evidence="3" id="KW-1185">Reference proteome</keyword>
<feature type="compositionally biased region" description="Basic and acidic residues" evidence="1">
    <location>
        <begin position="20"/>
        <end position="44"/>
    </location>
</feature>
<evidence type="ECO:0000256" key="1">
    <source>
        <dbReference type="SAM" id="MobiDB-lite"/>
    </source>
</evidence>
<sequence length="163" mass="17235">MSTRRPTDRPLRSVPGGRADAPRLDPDRSPDARTGDAGPDHTADGCRALPPRGGAHAVPAPGRRGLLQSLLGGSVRGSRVTQLRRPSDQRPPEPVRAIVELPEPIRPAGYAERVPYKLTWAGGVHLLGGGILVVPGRTLDTPDEARAFAAAILAAASRMENTR</sequence>
<reference evidence="3" key="1">
    <citation type="journal article" date="2019" name="Int. J. Syst. Evol. Microbiol.">
        <title>The Global Catalogue of Microorganisms (GCM) 10K type strain sequencing project: providing services to taxonomists for standard genome sequencing and annotation.</title>
        <authorList>
            <consortium name="The Broad Institute Genomics Platform"/>
            <consortium name="The Broad Institute Genome Sequencing Center for Infectious Disease"/>
            <person name="Wu L."/>
            <person name="Ma J."/>
        </authorList>
    </citation>
    <scope>NUCLEOTIDE SEQUENCE [LARGE SCALE GENOMIC DNA]</scope>
    <source>
        <strain evidence="3">JCM 18302</strain>
    </source>
</reference>
<evidence type="ECO:0000313" key="2">
    <source>
        <dbReference type="EMBL" id="GAA5121834.1"/>
    </source>
</evidence>
<dbReference type="Proteomes" id="UP001500804">
    <property type="component" value="Unassembled WGS sequence"/>
</dbReference>
<feature type="compositionally biased region" description="Basic and acidic residues" evidence="1">
    <location>
        <begin position="1"/>
        <end position="11"/>
    </location>
</feature>
<evidence type="ECO:0000313" key="3">
    <source>
        <dbReference type="Proteomes" id="UP001500804"/>
    </source>
</evidence>
<gene>
    <name evidence="2" type="ORF">GCM10023320_31240</name>
</gene>
<feature type="compositionally biased region" description="Low complexity" evidence="1">
    <location>
        <begin position="62"/>
        <end position="80"/>
    </location>
</feature>
<dbReference type="EMBL" id="BAABJO010000010">
    <property type="protein sequence ID" value="GAA5121834.1"/>
    <property type="molecule type" value="Genomic_DNA"/>
</dbReference>
<comment type="caution">
    <text evidence="2">The sequence shown here is derived from an EMBL/GenBank/DDBJ whole genome shotgun (WGS) entry which is preliminary data.</text>
</comment>
<feature type="region of interest" description="Disordered" evidence="1">
    <location>
        <begin position="1"/>
        <end position="92"/>
    </location>
</feature>
<protein>
    <submittedName>
        <fullName evidence="2">Uncharacterized protein</fullName>
    </submittedName>
</protein>
<name>A0ABP9NIJ9_9PSEU</name>
<proteinExistence type="predicted"/>
<accession>A0ABP9NIJ9</accession>